<protein>
    <recommendedName>
        <fullName evidence="1">N-acetyltransferase domain-containing protein</fullName>
    </recommendedName>
</protein>
<feature type="domain" description="N-acetyltransferase" evidence="1">
    <location>
        <begin position="130"/>
        <end position="189"/>
    </location>
</feature>
<dbReference type="OrthoDB" id="2744543at2759"/>
<dbReference type="InterPro" id="IPR000182">
    <property type="entry name" value="GNAT_dom"/>
</dbReference>
<reference evidence="2 3" key="1">
    <citation type="submission" date="2018-05" db="EMBL/GenBank/DDBJ databases">
        <title>Genome sequencing and assembly of the regulated plant pathogen Lachnellula willkommii and related sister species for the development of diagnostic species identification markers.</title>
        <authorList>
            <person name="Giroux E."/>
            <person name="Bilodeau G."/>
        </authorList>
    </citation>
    <scope>NUCLEOTIDE SEQUENCE [LARGE SCALE GENOMIC DNA]</scope>
    <source>
        <strain evidence="2 3">CBS 268.59</strain>
    </source>
</reference>
<dbReference type="SUPFAM" id="SSF55729">
    <property type="entry name" value="Acyl-CoA N-acyltransferases (Nat)"/>
    <property type="match status" value="1"/>
</dbReference>
<dbReference type="GO" id="GO:0016747">
    <property type="term" value="F:acyltransferase activity, transferring groups other than amino-acyl groups"/>
    <property type="evidence" value="ECO:0007669"/>
    <property type="project" value="InterPro"/>
</dbReference>
<dbReference type="PANTHER" id="PTHR42791">
    <property type="entry name" value="GNAT FAMILY ACETYLTRANSFERASE"/>
    <property type="match status" value="1"/>
</dbReference>
<sequence>MTSESSASFTLHPATPHDIPRLARIHVAACLPDNAFKLYFATSQEFKRRVTAMLEGQIGEPTWTHIKAVGKETGVLAAWASWFTPSEGEIRERDGGFEGGTDKGEFDFPPGLPAYVEADTQAWLAKATRGQRHIVCKALFTDPPFQKQGMGTALVAYGNRLADEAQLPMFLQASPYGYPVYKKHGFETVQVLDVDLREWAEGAEGDD</sequence>
<feature type="non-terminal residue" evidence="2">
    <location>
        <position position="207"/>
    </location>
</feature>
<accession>A0A8T9BYZ7</accession>
<dbReference type="InterPro" id="IPR052523">
    <property type="entry name" value="Trichothecene_AcTrans"/>
</dbReference>
<organism evidence="2 3">
    <name type="scientific">Lachnellula suecica</name>
    <dbReference type="NCBI Taxonomy" id="602035"/>
    <lineage>
        <taxon>Eukaryota</taxon>
        <taxon>Fungi</taxon>
        <taxon>Dikarya</taxon>
        <taxon>Ascomycota</taxon>
        <taxon>Pezizomycotina</taxon>
        <taxon>Leotiomycetes</taxon>
        <taxon>Helotiales</taxon>
        <taxon>Lachnaceae</taxon>
        <taxon>Lachnellula</taxon>
    </lineage>
</organism>
<keyword evidence="3" id="KW-1185">Reference proteome</keyword>
<evidence type="ECO:0000313" key="2">
    <source>
        <dbReference type="EMBL" id="TVY73121.1"/>
    </source>
</evidence>
<dbReference type="PANTHER" id="PTHR42791:SF1">
    <property type="entry name" value="N-ACETYLTRANSFERASE DOMAIN-CONTAINING PROTEIN"/>
    <property type="match status" value="1"/>
</dbReference>
<comment type="caution">
    <text evidence="2">The sequence shown here is derived from an EMBL/GenBank/DDBJ whole genome shotgun (WGS) entry which is preliminary data.</text>
</comment>
<proteinExistence type="predicted"/>
<evidence type="ECO:0000259" key="1">
    <source>
        <dbReference type="Pfam" id="PF13673"/>
    </source>
</evidence>
<dbReference type="InterPro" id="IPR016181">
    <property type="entry name" value="Acyl_CoA_acyltransferase"/>
</dbReference>
<dbReference type="Proteomes" id="UP000469558">
    <property type="component" value="Unassembled WGS sequence"/>
</dbReference>
<evidence type="ECO:0000313" key="3">
    <source>
        <dbReference type="Proteomes" id="UP000469558"/>
    </source>
</evidence>
<dbReference type="Gene3D" id="3.40.630.30">
    <property type="match status" value="1"/>
</dbReference>
<gene>
    <name evidence="2" type="ORF">LSUE1_G009528</name>
</gene>
<dbReference type="Pfam" id="PF13673">
    <property type="entry name" value="Acetyltransf_10"/>
    <property type="match status" value="1"/>
</dbReference>
<dbReference type="EMBL" id="QGMK01001180">
    <property type="protein sequence ID" value="TVY73121.1"/>
    <property type="molecule type" value="Genomic_DNA"/>
</dbReference>
<name>A0A8T9BYZ7_9HELO</name>
<dbReference type="AlphaFoldDB" id="A0A8T9BYZ7"/>